<dbReference type="EMBL" id="SBIQ01000096">
    <property type="protein sequence ID" value="KAF7683348.1"/>
    <property type="molecule type" value="Genomic_DNA"/>
</dbReference>
<name>A0ABQ7HYV5_9MICR</name>
<comment type="caution">
    <text evidence="2">The sequence shown here is derived from an EMBL/GenBank/DDBJ whole genome shotgun (WGS) entry which is preliminary data.</text>
</comment>
<feature type="domain" description="GRAM" evidence="1">
    <location>
        <begin position="61"/>
        <end position="111"/>
    </location>
</feature>
<dbReference type="InterPro" id="IPR004182">
    <property type="entry name" value="GRAM"/>
</dbReference>
<sequence length="163" mass="19101">MNNINFRKKKITCINNTVFTDNQTPLPVTDDEFIAYHNPETHFYMQLGNGAPATTVRFKSHSGDIYITNYRVIYKPKISTNLFTSFFITLDKILTVSRFDSFDVIIEDEISGRIFLQFDNSHAEMFFTVLEKMLLDHSSNVRYITSNTSDEHLPFYCEKSYYQ</sequence>
<reference evidence="2 3" key="1">
    <citation type="submission" date="2019-01" db="EMBL/GenBank/DDBJ databases">
        <title>Genomes sequencing and comparative genomics of infectious freshwater microsporidia, Cucumispora dikerogammari and Thelohania contejeani.</title>
        <authorList>
            <person name="Cormier A."/>
            <person name="Giraud I."/>
            <person name="Wattier R."/>
            <person name="Teixeira M."/>
            <person name="Grandjean F."/>
            <person name="Rigaud T."/>
            <person name="Cordaux R."/>
        </authorList>
    </citation>
    <scope>NUCLEOTIDE SEQUENCE [LARGE SCALE GENOMIC DNA]</scope>
    <source>
        <strain evidence="2">T1</strain>
        <tissue evidence="2">Spores</tissue>
    </source>
</reference>
<evidence type="ECO:0000313" key="3">
    <source>
        <dbReference type="Proteomes" id="UP001516464"/>
    </source>
</evidence>
<accession>A0ABQ7HYV5</accession>
<protein>
    <recommendedName>
        <fullName evidence="1">GRAM domain-containing protein</fullName>
    </recommendedName>
</protein>
<dbReference type="Proteomes" id="UP001516464">
    <property type="component" value="Unassembled WGS sequence"/>
</dbReference>
<evidence type="ECO:0000259" key="1">
    <source>
        <dbReference type="Pfam" id="PF02893"/>
    </source>
</evidence>
<proteinExistence type="predicted"/>
<dbReference type="Pfam" id="PF02893">
    <property type="entry name" value="GRAM"/>
    <property type="match status" value="1"/>
</dbReference>
<organism evidence="2 3">
    <name type="scientific">Astathelohania contejeani</name>
    <dbReference type="NCBI Taxonomy" id="164912"/>
    <lineage>
        <taxon>Eukaryota</taxon>
        <taxon>Fungi</taxon>
        <taxon>Fungi incertae sedis</taxon>
        <taxon>Microsporidia</taxon>
        <taxon>Astathelohaniidae</taxon>
        <taxon>Astathelohania</taxon>
    </lineage>
</organism>
<keyword evidence="3" id="KW-1185">Reference proteome</keyword>
<evidence type="ECO:0000313" key="2">
    <source>
        <dbReference type="EMBL" id="KAF7683348.1"/>
    </source>
</evidence>
<gene>
    <name evidence="2" type="ORF">TCON_1440</name>
</gene>